<proteinExistence type="predicted"/>
<organism evidence="1 2">
    <name type="scientific">Nocardia huaxiensis</name>
    <dbReference type="NCBI Taxonomy" id="2755382"/>
    <lineage>
        <taxon>Bacteria</taxon>
        <taxon>Bacillati</taxon>
        <taxon>Actinomycetota</taxon>
        <taxon>Actinomycetes</taxon>
        <taxon>Mycobacteriales</taxon>
        <taxon>Nocardiaceae</taxon>
        <taxon>Nocardia</taxon>
    </lineage>
</organism>
<dbReference type="RefSeq" id="WP_181580675.1">
    <property type="nucleotide sequence ID" value="NZ_CP059399.1"/>
</dbReference>
<reference evidence="1 2" key="1">
    <citation type="submission" date="2020-07" db="EMBL/GenBank/DDBJ databases">
        <authorList>
            <person name="Zhuang K."/>
            <person name="Ran Y."/>
        </authorList>
    </citation>
    <scope>NUCLEOTIDE SEQUENCE [LARGE SCALE GENOMIC DNA]</scope>
    <source>
        <strain evidence="1 2">WCH-YHL-001</strain>
    </source>
</reference>
<gene>
    <name evidence="1" type="ORF">H0264_30075</name>
</gene>
<evidence type="ECO:0000313" key="1">
    <source>
        <dbReference type="EMBL" id="QLY29471.1"/>
    </source>
</evidence>
<accession>A0A7D6V9D3</accession>
<evidence type="ECO:0000313" key="2">
    <source>
        <dbReference type="Proteomes" id="UP000515512"/>
    </source>
</evidence>
<protein>
    <submittedName>
        <fullName evidence="1">Uncharacterized protein</fullName>
    </submittedName>
</protein>
<keyword evidence="2" id="KW-1185">Reference proteome</keyword>
<dbReference type="KEGG" id="nhu:H0264_30075"/>
<dbReference type="EMBL" id="CP059399">
    <property type="protein sequence ID" value="QLY29471.1"/>
    <property type="molecule type" value="Genomic_DNA"/>
</dbReference>
<dbReference type="AlphaFoldDB" id="A0A7D6V9D3"/>
<dbReference type="Proteomes" id="UP000515512">
    <property type="component" value="Chromosome"/>
</dbReference>
<sequence length="242" mass="26811">MSEPHYFGTGELSEFLRMPPWERAVPRTVVLPGLRPPAPPALHWTDGEQARWERAWMHDDEEPGDGWQAEIDRVFAAREAHGEQVPWLLAAAPFELVEPYGHVLNSIDFGGRGLSTLRRVLARFGDKAVTVMVRAAQRDPDNASVLLPVDGTAATFVMARLLRGYRTQRDGLAWFARHIGTAAPDLVAAAVDAPQRQRTLAWTTLDTLSRVGHREAIHCTAAEFGADVLAAVETRLRPRQSA</sequence>
<name>A0A7D6V9D3_9NOCA</name>